<evidence type="ECO:0000313" key="4">
    <source>
        <dbReference type="EMBL" id="CAB4882721.1"/>
    </source>
</evidence>
<dbReference type="EMBL" id="CAFBPM010000021">
    <property type="protein sequence ID" value="CAB5030442.1"/>
    <property type="molecule type" value="Genomic_DNA"/>
</dbReference>
<dbReference type="GO" id="GO:0070930">
    <property type="term" value="P:trans-translation-dependent protein tagging"/>
    <property type="evidence" value="ECO:0007669"/>
    <property type="project" value="TreeGrafter"/>
</dbReference>
<dbReference type="SUPFAM" id="SSF74982">
    <property type="entry name" value="Small protein B (SmpB)"/>
    <property type="match status" value="1"/>
</dbReference>
<gene>
    <name evidence="4" type="ORF">UFOPK3427_01645</name>
    <name evidence="5" type="ORF">UFOPK4112_01587</name>
</gene>
<organism evidence="4">
    <name type="scientific">freshwater metagenome</name>
    <dbReference type="NCBI Taxonomy" id="449393"/>
    <lineage>
        <taxon>unclassified sequences</taxon>
        <taxon>metagenomes</taxon>
        <taxon>ecological metagenomes</taxon>
    </lineage>
</organism>
<keyword evidence="2" id="KW-0694">RNA-binding</keyword>
<accession>A0A6J7EKP9</accession>
<dbReference type="PANTHER" id="PTHR30308:SF2">
    <property type="entry name" value="SSRA-BINDING PROTEIN"/>
    <property type="match status" value="1"/>
</dbReference>
<dbReference type="GO" id="GO:0005829">
    <property type="term" value="C:cytosol"/>
    <property type="evidence" value="ECO:0007669"/>
    <property type="project" value="TreeGrafter"/>
</dbReference>
<dbReference type="HAMAP" id="MF_00023">
    <property type="entry name" value="SmpB"/>
    <property type="match status" value="1"/>
</dbReference>
<sequence>MAQAKKTKAKRDAKKGEPAGDKTVASNRRARHDYDILDTFECGIVLVGSEVKSLREGKAQLADAYARVDDHELWLFSLHIPPWKFASGFGGHDPDRKRKLLVHRHEIDEFVVKTQTQPLTLIPLKLYFHEGKVKVELGLARGRKLHDKRHAIRERDEKREADRAVRAAARWSS</sequence>
<dbReference type="PANTHER" id="PTHR30308">
    <property type="entry name" value="TMRNA-BINDING COMPONENT OF TRANS-TRANSLATION TAGGING COMPLEX"/>
    <property type="match status" value="1"/>
</dbReference>
<dbReference type="Pfam" id="PF01668">
    <property type="entry name" value="SmpB"/>
    <property type="match status" value="1"/>
</dbReference>
<proteinExistence type="inferred from homology"/>
<dbReference type="InterPro" id="IPR023620">
    <property type="entry name" value="SmpB"/>
</dbReference>
<dbReference type="CDD" id="cd09294">
    <property type="entry name" value="SmpB"/>
    <property type="match status" value="1"/>
</dbReference>
<dbReference type="InterPro" id="IPR000037">
    <property type="entry name" value="SsrA-bd_prot"/>
</dbReference>
<reference evidence="4" key="1">
    <citation type="submission" date="2020-05" db="EMBL/GenBank/DDBJ databases">
        <authorList>
            <person name="Chiriac C."/>
            <person name="Salcher M."/>
            <person name="Ghai R."/>
            <person name="Kavagutti S V."/>
        </authorList>
    </citation>
    <scope>NUCLEOTIDE SEQUENCE</scope>
</reference>
<feature type="region of interest" description="Disordered" evidence="3">
    <location>
        <begin position="1"/>
        <end position="26"/>
    </location>
</feature>
<name>A0A6J7EKP9_9ZZZZ</name>
<dbReference type="NCBIfam" id="NF003843">
    <property type="entry name" value="PRK05422.1"/>
    <property type="match status" value="1"/>
</dbReference>
<evidence type="ECO:0000256" key="1">
    <source>
        <dbReference type="ARBA" id="ARBA00022490"/>
    </source>
</evidence>
<evidence type="ECO:0000313" key="5">
    <source>
        <dbReference type="EMBL" id="CAB5030442.1"/>
    </source>
</evidence>
<dbReference type="GO" id="GO:0003723">
    <property type="term" value="F:RNA binding"/>
    <property type="evidence" value="ECO:0007669"/>
    <property type="project" value="UniProtKB-KW"/>
</dbReference>
<dbReference type="InterPro" id="IPR020081">
    <property type="entry name" value="SsrA-bd_prot_CS"/>
</dbReference>
<evidence type="ECO:0000256" key="3">
    <source>
        <dbReference type="SAM" id="MobiDB-lite"/>
    </source>
</evidence>
<dbReference type="Gene3D" id="2.40.280.10">
    <property type="match status" value="1"/>
</dbReference>
<dbReference type="NCBIfam" id="TIGR00086">
    <property type="entry name" value="smpB"/>
    <property type="match status" value="1"/>
</dbReference>
<dbReference type="AlphaFoldDB" id="A0A6J7EKP9"/>
<protein>
    <submittedName>
        <fullName evidence="4">Unannotated protein</fullName>
    </submittedName>
</protein>
<feature type="compositionally biased region" description="Basic residues" evidence="3">
    <location>
        <begin position="1"/>
        <end position="13"/>
    </location>
</feature>
<dbReference type="EMBL" id="CAFBLT010000003">
    <property type="protein sequence ID" value="CAB4882721.1"/>
    <property type="molecule type" value="Genomic_DNA"/>
</dbReference>
<dbReference type="PROSITE" id="PS01317">
    <property type="entry name" value="SSRP"/>
    <property type="match status" value="1"/>
</dbReference>
<keyword evidence="1" id="KW-0963">Cytoplasm</keyword>
<evidence type="ECO:0000256" key="2">
    <source>
        <dbReference type="ARBA" id="ARBA00022884"/>
    </source>
</evidence>